<dbReference type="Proteomes" id="UP000267469">
    <property type="component" value="Unassembled WGS sequence"/>
</dbReference>
<dbReference type="InterPro" id="IPR025295">
    <property type="entry name" value="eCIS_core_dom"/>
</dbReference>
<evidence type="ECO:0000313" key="4">
    <source>
        <dbReference type="Proteomes" id="UP000267469"/>
    </source>
</evidence>
<evidence type="ECO:0000256" key="1">
    <source>
        <dbReference type="SAM" id="MobiDB-lite"/>
    </source>
</evidence>
<accession>A0A3N0EV02</accession>
<feature type="region of interest" description="Disordered" evidence="1">
    <location>
        <begin position="54"/>
        <end position="76"/>
    </location>
</feature>
<dbReference type="AlphaFoldDB" id="A0A3N0EV02"/>
<reference evidence="3 4" key="1">
    <citation type="submission" date="2018-10" db="EMBL/GenBank/DDBJ databases">
        <title>Sinomicrobium pectinilyticum sp. nov., a pectinase-producing bacterium isolated from alkaline and saline soil, and emended description of the genus Sinomicrobium.</title>
        <authorList>
            <person name="Cheng B."/>
            <person name="Li C."/>
            <person name="Lai Q."/>
            <person name="Du M."/>
            <person name="Shao Z."/>
            <person name="Xu P."/>
            <person name="Yang C."/>
        </authorList>
    </citation>
    <scope>NUCLEOTIDE SEQUENCE [LARGE SCALE GENOMIC DNA]</scope>
    <source>
        <strain evidence="3 4">5DNS001</strain>
    </source>
</reference>
<feature type="domain" description="eCIS core" evidence="2">
    <location>
        <begin position="157"/>
        <end position="232"/>
    </location>
</feature>
<proteinExistence type="predicted"/>
<name>A0A3N0EV02_SINP1</name>
<feature type="region of interest" description="Disordered" evidence="1">
    <location>
        <begin position="103"/>
        <end position="122"/>
    </location>
</feature>
<evidence type="ECO:0000259" key="2">
    <source>
        <dbReference type="Pfam" id="PF13699"/>
    </source>
</evidence>
<organism evidence="3 4">
    <name type="scientific">Sinomicrobium pectinilyticum</name>
    <dbReference type="NCBI Taxonomy" id="1084421"/>
    <lineage>
        <taxon>Bacteria</taxon>
        <taxon>Pseudomonadati</taxon>
        <taxon>Bacteroidota</taxon>
        <taxon>Flavobacteriia</taxon>
        <taxon>Flavobacteriales</taxon>
        <taxon>Flavobacteriaceae</taxon>
        <taxon>Sinomicrobium</taxon>
    </lineage>
</organism>
<dbReference type="RefSeq" id="WP_123214758.1">
    <property type="nucleotide sequence ID" value="NZ_RJTM01000025.1"/>
</dbReference>
<dbReference type="EMBL" id="RJTM01000025">
    <property type="protein sequence ID" value="RNL91728.1"/>
    <property type="molecule type" value="Genomic_DNA"/>
</dbReference>
<sequence length="348" mass="38677">MKEFKREKRGASAAVKNENNRDFFGVQARLNVGRPGDKYEKEADQVADKIVNKTASQPGIQKMGNGEEELQQKPLAETISTVQKQELKGEEKEVQAKCADCEKEEQVQKQAETEEEPVQKQEEEEIQAKSQQIYIGNPDKNSFEGELAGTKGAGSKMRAGTMQEMEAGFGTGFGNVNIHTDRKAEQMSKKIGAQAFTHGNDIYFNEGKYNPDSKEGKHLLAHELTHTIQQGNRSSNPNVQASFSSTISIKHRFLQSRVFDVNGGFVRAMIDSGWNPPGCAGISHLNVTLVQEVDNWFDSEQGTKKFSIGGPDTKTWSGLEDGRYYFRFWFAGNTNPHCELSGPITVTT</sequence>
<evidence type="ECO:0000313" key="3">
    <source>
        <dbReference type="EMBL" id="RNL91728.1"/>
    </source>
</evidence>
<protein>
    <submittedName>
        <fullName evidence="3">DUF4157 domain-containing protein</fullName>
    </submittedName>
</protein>
<gene>
    <name evidence="3" type="ORF">ED312_04200</name>
</gene>
<dbReference type="OrthoDB" id="4317910at2"/>
<keyword evidence="4" id="KW-1185">Reference proteome</keyword>
<comment type="caution">
    <text evidence="3">The sequence shown here is derived from an EMBL/GenBank/DDBJ whole genome shotgun (WGS) entry which is preliminary data.</text>
</comment>
<dbReference type="Pfam" id="PF13699">
    <property type="entry name" value="eCIS_core"/>
    <property type="match status" value="1"/>
</dbReference>